<gene>
    <name evidence="2" type="ORF">FKV23_16845</name>
</gene>
<proteinExistence type="predicted"/>
<organism evidence="2 3">
    <name type="scientific">Marilutibacter alkalisoli</name>
    <dbReference type="NCBI Taxonomy" id="2591633"/>
    <lineage>
        <taxon>Bacteria</taxon>
        <taxon>Pseudomonadati</taxon>
        <taxon>Pseudomonadota</taxon>
        <taxon>Gammaproteobacteria</taxon>
        <taxon>Lysobacterales</taxon>
        <taxon>Lysobacteraceae</taxon>
        <taxon>Marilutibacter</taxon>
    </lineage>
</organism>
<evidence type="ECO:0000256" key="1">
    <source>
        <dbReference type="SAM" id="MobiDB-lite"/>
    </source>
</evidence>
<dbReference type="AlphaFoldDB" id="A0A514BW88"/>
<evidence type="ECO:0000313" key="2">
    <source>
        <dbReference type="EMBL" id="QDH71575.1"/>
    </source>
</evidence>
<dbReference type="Proteomes" id="UP000317199">
    <property type="component" value="Chromosome"/>
</dbReference>
<dbReference type="KEGG" id="lyj:FKV23_16845"/>
<reference evidence="2 3" key="1">
    <citation type="submission" date="2019-06" db="EMBL/GenBank/DDBJ databases">
        <title>Lysobacter alkalisoli sp. nov. isolated from saline-alkali soil.</title>
        <authorList>
            <person name="Sun J.-Q."/>
            <person name="Xu L."/>
        </authorList>
    </citation>
    <scope>NUCLEOTIDE SEQUENCE [LARGE SCALE GENOMIC DNA]</scope>
    <source>
        <strain evidence="2 3">SJ-36</strain>
    </source>
</reference>
<evidence type="ECO:0000313" key="3">
    <source>
        <dbReference type="Proteomes" id="UP000317199"/>
    </source>
</evidence>
<dbReference type="EMBL" id="CP041242">
    <property type="protein sequence ID" value="QDH71575.1"/>
    <property type="molecule type" value="Genomic_DNA"/>
</dbReference>
<keyword evidence="3" id="KW-1185">Reference proteome</keyword>
<dbReference type="OrthoDB" id="6028466at2"/>
<feature type="compositionally biased region" description="Basic and acidic residues" evidence="1">
    <location>
        <begin position="36"/>
        <end position="47"/>
    </location>
</feature>
<sequence>MSIYKDLLFLHGYRSDLAVADDIEQTRTAPVAADGRANRSDHIRPRVESGAGRTAVPPMPAAGGCA</sequence>
<accession>A0A514BW88</accession>
<dbReference type="RefSeq" id="WP_141624906.1">
    <property type="nucleotide sequence ID" value="NZ_CP041242.1"/>
</dbReference>
<feature type="region of interest" description="Disordered" evidence="1">
    <location>
        <begin position="32"/>
        <end position="66"/>
    </location>
</feature>
<protein>
    <submittedName>
        <fullName evidence="2">Uncharacterized protein</fullName>
    </submittedName>
</protein>
<name>A0A514BW88_9GAMM</name>